<name>A0A378Q3H4_9GAMM</name>
<gene>
    <name evidence="3" type="ORF">NCTC11091_00748</name>
</gene>
<evidence type="ECO:0000313" key="3">
    <source>
        <dbReference type="EMBL" id="STY94964.1"/>
    </source>
</evidence>
<evidence type="ECO:0000256" key="2">
    <source>
        <dbReference type="SAM" id="SignalP"/>
    </source>
</evidence>
<dbReference type="InterPro" id="IPR011047">
    <property type="entry name" value="Quinoprotein_ADH-like_sf"/>
</dbReference>
<dbReference type="Proteomes" id="UP000255193">
    <property type="component" value="Unassembled WGS sequence"/>
</dbReference>
<protein>
    <submittedName>
        <fullName evidence="3">Tfp pilus assembly protein, tip-associated adhesin PilY1</fullName>
    </submittedName>
</protein>
<feature type="region of interest" description="Disordered" evidence="1">
    <location>
        <begin position="1581"/>
        <end position="1609"/>
    </location>
</feature>
<organism evidence="3 4">
    <name type="scientific">Faucicola atlantae</name>
    <dbReference type="NCBI Taxonomy" id="34059"/>
    <lineage>
        <taxon>Bacteria</taxon>
        <taxon>Pseudomonadati</taxon>
        <taxon>Pseudomonadota</taxon>
        <taxon>Gammaproteobacteria</taxon>
        <taxon>Moraxellales</taxon>
        <taxon>Moraxellaceae</taxon>
        <taxon>Faucicola</taxon>
    </lineage>
</organism>
<dbReference type="RefSeq" id="WP_143821808.1">
    <property type="nucleotide sequence ID" value="NZ_MXAO01000048.1"/>
</dbReference>
<feature type="compositionally biased region" description="Polar residues" evidence="1">
    <location>
        <begin position="1590"/>
        <end position="1609"/>
    </location>
</feature>
<feature type="chain" id="PRO_5016814149" evidence="2">
    <location>
        <begin position="35"/>
        <end position="1644"/>
    </location>
</feature>
<sequence length="1644" mass="178738">MIRVSHGNKLRIQTSVKLLSLLVMAMMTTPISQADTVPTGGERRNVGDLEIYQAATGGQINLMMMLDTSGSMGISSLVLPSNNAYGSPGDVASSLCQPKISSSGLIEWAYNAIDKRPVSVTKNKNTFYKSVTVNGTTVPYYLRGCSSDGSASPSIGSDGRLIETQTGKFDRMSRLKDSLIQLLAGKKIDDSIKIGLGHFSSKTPVLIGESNNQLVDGHSGTILVPAAPLTPAHRLKLIQAIAAFKSVDTFTDEDGTSNPNLASNSTNYPNIYKPSSGTPAAHAYAEAGAYMMGTNTGIRSSNLPNKINLLYDGAAIMQKSNSTSVRDQVYYVCVALGSADDARQFGATIKQCDNAWNSKETNPISKTAYGTWYDSANQKMGSNIAIYKPNGTGGWTQVTPDELKKEVGAMTTAWETHSKLPVGWRYGGWMKVANNPMDIEPINTKGWSNSGGATAYISYRSNPFSIESELQSFNKTERKLVYKDCPSGFFVEPGWPSLCYKPREYSNQWVRDAKYDRYQKRYYCDNSVSPKVGDDPIRNVYHFAGEYPKDPADIRTDRANTNSNNWELSRAYCYQKKHYVARDVEYRTITNTTQTVTPVDNNYGGIAYSADDTKRDNNYIRGATTTNDTSAQCNSNGIYFLTDGAPNSTKDEMAKTIINKSLNDNTKYTITAKPTDGLVSPSLTSGLFDGETGGWEWIGEYAKRLYNKDTNPSGVSIRTAVAGFGASFAGLNKNTDGTYDCDTAGATQDAQNACKWGKKGAGYGEGGFFYAQSSEDIANSITTFIASLNNTIPAAPSGTLTIPKDPYRPLGELPVAYLPSLESQLSGGDNLRNIWPGNIKKFDLFDGTLYGKSNQKLFKDVSGNLAPTTKDLWQSLDYINDNGDTRNDAVQAGGMYEQLTTPSSNVKTTRSVWVEDLQDVNTTATTLRRLSVDDSKHPSGFDTLKDTTTYSRANQIKLLQFMGYTQAYKPNAATPTDLDQLISDTTPIKDLTMAQPTQAIKVLGASIHSKPVAVSYEATLENGRVKNISDDSARKDYVLFGTMDGGLHMVKSDSGKEQFVVIPRIMMQTQSDAIVPNSVYTTTAERPAATPYFGIDGQWAVRAKYNYNYKDNKVGVNSSDGMYAYGGMRLGGKGLLGFDLSSTTAPKPAFSDGGAHALIDSDTTGFARIGYIWNPPSLARIKTSATDTQGTDVVIFGGGYDMCYENEYFQIGVTATTQNDISATCAGKTQADGNAVYIINAKTGALLWSATYNASASGSFDGKKYMKHSIVGGITVLDRDNDGYADQLYFADLGGQVFRADFEDGIVASDKGRVVRILKDDQEGTSYARRFYERPNVSFYRNTETGQGNKLFAVVNVISGDRSSPLSKMRDTVENADRVYGVFDTDVTIGDARFYASDFTPAIKDLVVKFSSTGSKQASSSTMASDSKLVKLGVIGTGDLSKDKLKQTLYSFSDATPKRGWFYPLTKFDGFENVKYSKGVGKSEVIAGKLYTTVYNPDMNYSASDACSAKIKGGSERQLYCMPWGICDDTTSTNGTGGYERAGQGIQELAFGPQSGSADQVNRRLMIGTLGLNELKDTAKRTNFGDDTNKNVSSTTDPIGLQGQPQTTNMGIDGGLTKTLGSGSAERVLIEPRYRLTPQRWYEK</sequence>
<dbReference type="SUPFAM" id="SSF50998">
    <property type="entry name" value="Quinoprotein alcohol dehydrogenase-like"/>
    <property type="match status" value="1"/>
</dbReference>
<accession>A0A378Q3H4</accession>
<evidence type="ECO:0000256" key="1">
    <source>
        <dbReference type="SAM" id="MobiDB-lite"/>
    </source>
</evidence>
<reference evidence="3 4" key="1">
    <citation type="submission" date="2018-06" db="EMBL/GenBank/DDBJ databases">
        <authorList>
            <consortium name="Pathogen Informatics"/>
            <person name="Doyle S."/>
        </authorList>
    </citation>
    <scope>NUCLEOTIDE SEQUENCE [LARGE SCALE GENOMIC DNA]</scope>
    <source>
        <strain evidence="3 4">NCTC11091</strain>
    </source>
</reference>
<keyword evidence="2" id="KW-0732">Signal</keyword>
<feature type="signal peptide" evidence="2">
    <location>
        <begin position="1"/>
        <end position="34"/>
    </location>
</feature>
<proteinExistence type="predicted"/>
<dbReference type="EMBL" id="UGQA01000001">
    <property type="protein sequence ID" value="STY94964.1"/>
    <property type="molecule type" value="Genomic_DNA"/>
</dbReference>
<evidence type="ECO:0000313" key="4">
    <source>
        <dbReference type="Proteomes" id="UP000255193"/>
    </source>
</evidence>